<name>A0AA36ICZ5_9DINO</name>
<sequence length="180" mass="20113">MPDPDFYREDLPRHQAKNSVPPPRVRRPEREGPGEEMDPPRSARETRNPSLPPIEKERCCGFAGHPVFCCRAEGSRDGKSRHLVRLERRPGSERLGFGNVAAGPATNPVLVISWIRDGALAEWNEKAPEGLAVPVQSAIVSVNGISGDLQRMREALRAQVVDMEIMAPERWRYTKVTRSA</sequence>
<dbReference type="AlphaFoldDB" id="A0AA36ICZ5"/>
<comment type="caution">
    <text evidence="2">The sequence shown here is derived from an EMBL/GenBank/DDBJ whole genome shotgun (WGS) entry which is preliminary data.</text>
</comment>
<proteinExistence type="predicted"/>
<evidence type="ECO:0000313" key="2">
    <source>
        <dbReference type="EMBL" id="CAJ1385438.1"/>
    </source>
</evidence>
<feature type="region of interest" description="Disordered" evidence="1">
    <location>
        <begin position="1"/>
        <end position="53"/>
    </location>
</feature>
<keyword evidence="3" id="KW-1185">Reference proteome</keyword>
<accession>A0AA36ICZ5</accession>
<feature type="compositionally biased region" description="Basic and acidic residues" evidence="1">
    <location>
        <begin position="26"/>
        <end position="47"/>
    </location>
</feature>
<protein>
    <submittedName>
        <fullName evidence="2">Uncharacterized protein</fullName>
    </submittedName>
</protein>
<feature type="compositionally biased region" description="Basic and acidic residues" evidence="1">
    <location>
        <begin position="1"/>
        <end position="13"/>
    </location>
</feature>
<evidence type="ECO:0000256" key="1">
    <source>
        <dbReference type="SAM" id="MobiDB-lite"/>
    </source>
</evidence>
<dbReference type="Proteomes" id="UP001178507">
    <property type="component" value="Unassembled WGS sequence"/>
</dbReference>
<evidence type="ECO:0000313" key="3">
    <source>
        <dbReference type="Proteomes" id="UP001178507"/>
    </source>
</evidence>
<dbReference type="EMBL" id="CAUJNA010001236">
    <property type="protein sequence ID" value="CAJ1385438.1"/>
    <property type="molecule type" value="Genomic_DNA"/>
</dbReference>
<organism evidence="2 3">
    <name type="scientific">Effrenium voratum</name>
    <dbReference type="NCBI Taxonomy" id="2562239"/>
    <lineage>
        <taxon>Eukaryota</taxon>
        <taxon>Sar</taxon>
        <taxon>Alveolata</taxon>
        <taxon>Dinophyceae</taxon>
        <taxon>Suessiales</taxon>
        <taxon>Symbiodiniaceae</taxon>
        <taxon>Effrenium</taxon>
    </lineage>
</organism>
<gene>
    <name evidence="2" type="ORF">EVOR1521_LOCUS12045</name>
</gene>
<reference evidence="2" key="1">
    <citation type="submission" date="2023-08" db="EMBL/GenBank/DDBJ databases">
        <authorList>
            <person name="Chen Y."/>
            <person name="Shah S."/>
            <person name="Dougan E. K."/>
            <person name="Thang M."/>
            <person name="Chan C."/>
        </authorList>
    </citation>
    <scope>NUCLEOTIDE SEQUENCE</scope>
</reference>